<dbReference type="InterPro" id="IPR052178">
    <property type="entry name" value="Sec_Metab_Biosynth_SDR"/>
</dbReference>
<feature type="domain" description="2EXR" evidence="5">
    <location>
        <begin position="289"/>
        <end position="378"/>
    </location>
</feature>
<dbReference type="PRINTS" id="PR00081">
    <property type="entry name" value="GDHRDH"/>
</dbReference>
<proteinExistence type="inferred from homology"/>
<keyword evidence="2" id="KW-0521">NADP</keyword>
<dbReference type="CDD" id="cd05233">
    <property type="entry name" value="SDR_c"/>
    <property type="match status" value="1"/>
</dbReference>
<dbReference type="InterPro" id="IPR045518">
    <property type="entry name" value="2EXR"/>
</dbReference>
<dbReference type="AlphaFoldDB" id="A0A8H4W7Z5"/>
<reference evidence="6 7" key="1">
    <citation type="submission" date="2020-03" db="EMBL/GenBank/DDBJ databases">
        <title>Draft Genome Sequence of Cudoniella acicularis.</title>
        <authorList>
            <person name="Buettner E."/>
            <person name="Kellner H."/>
        </authorList>
    </citation>
    <scope>NUCLEOTIDE SEQUENCE [LARGE SCALE GENOMIC DNA]</scope>
    <source>
        <strain evidence="6 7">DSM 108380</strain>
    </source>
</reference>
<feature type="compositionally biased region" description="Basic and acidic residues" evidence="4">
    <location>
        <begin position="534"/>
        <end position="546"/>
    </location>
</feature>
<evidence type="ECO:0000313" key="7">
    <source>
        <dbReference type="Proteomes" id="UP000566819"/>
    </source>
</evidence>
<keyword evidence="3" id="KW-0560">Oxidoreductase</keyword>
<evidence type="ECO:0000256" key="4">
    <source>
        <dbReference type="SAM" id="MobiDB-lite"/>
    </source>
</evidence>
<feature type="region of interest" description="Disordered" evidence="4">
    <location>
        <begin position="527"/>
        <end position="546"/>
    </location>
</feature>
<evidence type="ECO:0000313" key="6">
    <source>
        <dbReference type="EMBL" id="KAF4636716.1"/>
    </source>
</evidence>
<accession>A0A8H4W7Z5</accession>
<dbReference type="Gene3D" id="3.40.50.720">
    <property type="entry name" value="NAD(P)-binding Rossmann-like Domain"/>
    <property type="match status" value="1"/>
</dbReference>
<dbReference type="Pfam" id="PF20150">
    <property type="entry name" value="2EXR"/>
    <property type="match status" value="1"/>
</dbReference>
<evidence type="ECO:0000259" key="5">
    <source>
        <dbReference type="Pfam" id="PF20150"/>
    </source>
</evidence>
<organism evidence="6 7">
    <name type="scientific">Cudoniella acicularis</name>
    <dbReference type="NCBI Taxonomy" id="354080"/>
    <lineage>
        <taxon>Eukaryota</taxon>
        <taxon>Fungi</taxon>
        <taxon>Dikarya</taxon>
        <taxon>Ascomycota</taxon>
        <taxon>Pezizomycotina</taxon>
        <taxon>Leotiomycetes</taxon>
        <taxon>Helotiales</taxon>
        <taxon>Tricladiaceae</taxon>
        <taxon>Cudoniella</taxon>
    </lineage>
</organism>
<dbReference type="OrthoDB" id="37659at2759"/>
<dbReference type="Proteomes" id="UP000566819">
    <property type="component" value="Unassembled WGS sequence"/>
</dbReference>
<dbReference type="PANTHER" id="PTHR43618">
    <property type="entry name" value="7-ALPHA-HYDROXYSTEROID DEHYDROGENASE"/>
    <property type="match status" value="1"/>
</dbReference>
<dbReference type="EMBL" id="JAAMPI010000052">
    <property type="protein sequence ID" value="KAF4636716.1"/>
    <property type="molecule type" value="Genomic_DNA"/>
</dbReference>
<dbReference type="GO" id="GO:0016491">
    <property type="term" value="F:oxidoreductase activity"/>
    <property type="evidence" value="ECO:0007669"/>
    <property type="project" value="UniProtKB-KW"/>
</dbReference>
<comment type="similarity">
    <text evidence="1">Belongs to the short-chain dehydrogenases/reductases (SDR) family.</text>
</comment>
<dbReference type="InterPro" id="IPR002347">
    <property type="entry name" value="SDR_fam"/>
</dbReference>
<protein>
    <recommendedName>
        <fullName evidence="5">2EXR domain-containing protein</fullName>
    </recommendedName>
</protein>
<dbReference type="SUPFAM" id="SSF51735">
    <property type="entry name" value="NAD(P)-binding Rossmann-fold domains"/>
    <property type="match status" value="1"/>
</dbReference>
<comment type="caution">
    <text evidence="6">The sequence shown here is derived from an EMBL/GenBank/DDBJ whole genome shotgun (WGS) entry which is preliminary data.</text>
</comment>
<sequence length="546" mass="61427">MPPLPPNAVILITASSAGLGAETARAFAATGARVILNYNSNQSKAEAVIKELESLQPETLKSDGDGGKEKRFIAIKADASRREEIGWLVEEGVKRMGRLDCVVSNHGWTRIRNFQDLDDNLEESDWDVCFNFNVKSHLWAFHAAKKHLEKTDGSFITTASTAGVIPSGSSIAYSVTKAAQIHLVKALASISGPHIRVNSVSPGLLLTEWGLQFSQAAIDRTIDKSVLKRIATVEDCARQIVCITNNSSQTGTNTVIDGGLDRPRPSSGSTPSFKKHCHMSSQHVDDSVFHLFPRFPQELQDRIWQQAIESIGPRAVGFQALSRFRANEVPVANVSSSTIPNVLHACRDARNLALQRWQPSFATEDPAKIYFDFRLDTLVFFVHDPNYEYSFTEIDLFVAYTEAADRERLSRIAIDFQIEYERETFRDGGLLASMLHDGIPNLKEIVLLCMDLDDWEYDLSGRDPRRLSDPANTDIEFVALQEGDIFKEVLEEEYGAFIDEFEREIQRAGWNPELKYMNFRRKDPNLKTKSLPLNDEHQEEHSCRHI</sequence>
<evidence type="ECO:0000256" key="2">
    <source>
        <dbReference type="ARBA" id="ARBA00022857"/>
    </source>
</evidence>
<dbReference type="Pfam" id="PF13561">
    <property type="entry name" value="adh_short_C2"/>
    <property type="match status" value="1"/>
</dbReference>
<keyword evidence="7" id="KW-1185">Reference proteome</keyword>
<name>A0A8H4W7Z5_9HELO</name>
<feature type="region of interest" description="Disordered" evidence="4">
    <location>
        <begin position="253"/>
        <end position="273"/>
    </location>
</feature>
<evidence type="ECO:0000256" key="3">
    <source>
        <dbReference type="ARBA" id="ARBA00023002"/>
    </source>
</evidence>
<dbReference type="InterPro" id="IPR036291">
    <property type="entry name" value="NAD(P)-bd_dom_sf"/>
</dbReference>
<gene>
    <name evidence="6" type="ORF">G7Y89_g1366</name>
</gene>
<evidence type="ECO:0000256" key="1">
    <source>
        <dbReference type="ARBA" id="ARBA00006484"/>
    </source>
</evidence>
<dbReference type="PANTHER" id="PTHR43618:SF13">
    <property type="entry name" value="CHAIN DEHYDROGENASE, PUTATIVE (AFU_ORTHOLOGUE AFUA_1G17650)-RELATED"/>
    <property type="match status" value="1"/>
</dbReference>